<name>A0A059G938_9PROT</name>
<dbReference type="GO" id="GO:0022625">
    <property type="term" value="C:cytosolic large ribosomal subunit"/>
    <property type="evidence" value="ECO:0007669"/>
    <property type="project" value="TreeGrafter"/>
</dbReference>
<organism evidence="7 8">
    <name type="scientific">Hyphomonas oceanitis SCH89</name>
    <dbReference type="NCBI Taxonomy" id="1280953"/>
    <lineage>
        <taxon>Bacteria</taxon>
        <taxon>Pseudomonadati</taxon>
        <taxon>Pseudomonadota</taxon>
        <taxon>Alphaproteobacteria</taxon>
        <taxon>Hyphomonadales</taxon>
        <taxon>Hyphomonadaceae</taxon>
        <taxon>Hyphomonas</taxon>
    </lineage>
</organism>
<evidence type="ECO:0000256" key="6">
    <source>
        <dbReference type="HAMAP-Rule" id="MF_01366"/>
    </source>
</evidence>
<evidence type="ECO:0000313" key="8">
    <source>
        <dbReference type="Proteomes" id="UP000024942"/>
    </source>
</evidence>
<dbReference type="CDD" id="cd00392">
    <property type="entry name" value="Ribosomal_L13"/>
    <property type="match status" value="1"/>
</dbReference>
<dbReference type="PATRIC" id="fig|1280953.3.peg.1495"/>
<dbReference type="GO" id="GO:0003729">
    <property type="term" value="F:mRNA binding"/>
    <property type="evidence" value="ECO:0007669"/>
    <property type="project" value="UniProtKB-ARBA"/>
</dbReference>
<dbReference type="Gene3D" id="3.90.1180.10">
    <property type="entry name" value="Ribosomal protein L13"/>
    <property type="match status" value="1"/>
</dbReference>
<evidence type="ECO:0000256" key="1">
    <source>
        <dbReference type="ARBA" id="ARBA00006227"/>
    </source>
</evidence>
<dbReference type="InterPro" id="IPR036899">
    <property type="entry name" value="Ribosomal_uL13_sf"/>
</dbReference>
<comment type="function">
    <text evidence="6">This protein is one of the early assembly proteins of the 50S ribosomal subunit, although it is not seen to bind rRNA by itself. It is important during the early stages of 50S assembly.</text>
</comment>
<dbReference type="GO" id="GO:0006412">
    <property type="term" value="P:translation"/>
    <property type="evidence" value="ECO:0007669"/>
    <property type="project" value="UniProtKB-UniRule"/>
</dbReference>
<protein>
    <recommendedName>
        <fullName evidence="5 6">Large ribosomal subunit protein uL13</fullName>
    </recommendedName>
</protein>
<dbReference type="PIRSF" id="PIRSF002181">
    <property type="entry name" value="Ribosomal_L13"/>
    <property type="match status" value="1"/>
</dbReference>
<evidence type="ECO:0000256" key="3">
    <source>
        <dbReference type="ARBA" id="ARBA00022980"/>
    </source>
</evidence>
<dbReference type="PANTHER" id="PTHR11545:SF2">
    <property type="entry name" value="LARGE RIBOSOMAL SUBUNIT PROTEIN UL13M"/>
    <property type="match status" value="1"/>
</dbReference>
<dbReference type="Proteomes" id="UP000024942">
    <property type="component" value="Unassembled WGS sequence"/>
</dbReference>
<dbReference type="InterPro" id="IPR005822">
    <property type="entry name" value="Ribosomal_uL13"/>
</dbReference>
<sequence>MKTYNAPADVEHKWVVIDATDVVIGRLASYVAKRLRGKHRVDFTPHIDTGDHVVIINADKAKFTGKKMTDKIYYRHTGYPGGIKSTTPEKILNGKFPERTIQMAVKRMMPKESTLARTQFGKLRVYAGAEHPHTAQQPEVVDFKSMNRKNIKAA</sequence>
<dbReference type="RefSeq" id="WP_034742303.1">
    <property type="nucleotide sequence ID" value="NZ_ARYL01000009.1"/>
</dbReference>
<keyword evidence="4 6" id="KW-0687">Ribonucleoprotein</keyword>
<gene>
    <name evidence="6 7" type="primary">rplM</name>
    <name evidence="7" type="ORF">HOC_07374</name>
</gene>
<reference evidence="7 8" key="1">
    <citation type="journal article" date="2014" name="Antonie Van Leeuwenhoek">
        <title>Hyphomonas beringensis sp. nov. and Hyphomonas chukchiensis sp. nov., isolated from surface seawater of the Bering Sea and Chukchi Sea.</title>
        <authorList>
            <person name="Li C."/>
            <person name="Lai Q."/>
            <person name="Li G."/>
            <person name="Dong C."/>
            <person name="Wang J."/>
            <person name="Liao Y."/>
            <person name="Shao Z."/>
        </authorList>
    </citation>
    <scope>NUCLEOTIDE SEQUENCE [LARGE SCALE GENOMIC DNA]</scope>
    <source>
        <strain evidence="7 8">SCH89</strain>
    </source>
</reference>
<evidence type="ECO:0000313" key="7">
    <source>
        <dbReference type="EMBL" id="KDA02978.1"/>
    </source>
</evidence>
<dbReference type="GO" id="GO:0017148">
    <property type="term" value="P:negative regulation of translation"/>
    <property type="evidence" value="ECO:0007669"/>
    <property type="project" value="TreeGrafter"/>
</dbReference>
<evidence type="ECO:0000256" key="5">
    <source>
        <dbReference type="ARBA" id="ARBA00035201"/>
    </source>
</evidence>
<dbReference type="InterPro" id="IPR005823">
    <property type="entry name" value="Ribosomal_uL13_bac-type"/>
</dbReference>
<dbReference type="eggNOG" id="COG0102">
    <property type="taxonomic scope" value="Bacteria"/>
</dbReference>
<evidence type="ECO:0000256" key="2">
    <source>
        <dbReference type="ARBA" id="ARBA00011838"/>
    </source>
</evidence>
<dbReference type="GO" id="GO:0003735">
    <property type="term" value="F:structural constituent of ribosome"/>
    <property type="evidence" value="ECO:0007669"/>
    <property type="project" value="InterPro"/>
</dbReference>
<comment type="similarity">
    <text evidence="1 6">Belongs to the universal ribosomal protein uL13 family.</text>
</comment>
<dbReference type="NCBIfam" id="TIGR01066">
    <property type="entry name" value="rplM_bact"/>
    <property type="match status" value="1"/>
</dbReference>
<dbReference type="EMBL" id="ARYL01000009">
    <property type="protein sequence ID" value="KDA02978.1"/>
    <property type="molecule type" value="Genomic_DNA"/>
</dbReference>
<dbReference type="AlphaFoldDB" id="A0A059G938"/>
<keyword evidence="3 6" id="KW-0689">Ribosomal protein</keyword>
<dbReference type="STRING" id="1280953.HOC_07374"/>
<dbReference type="Pfam" id="PF00572">
    <property type="entry name" value="Ribosomal_L13"/>
    <property type="match status" value="1"/>
</dbReference>
<accession>A0A059G938</accession>
<dbReference type="FunFam" id="3.90.1180.10:FF:000001">
    <property type="entry name" value="50S ribosomal protein L13"/>
    <property type="match status" value="1"/>
</dbReference>
<dbReference type="SUPFAM" id="SSF52161">
    <property type="entry name" value="Ribosomal protein L13"/>
    <property type="match status" value="1"/>
</dbReference>
<dbReference type="HAMAP" id="MF_01366">
    <property type="entry name" value="Ribosomal_uL13"/>
    <property type="match status" value="1"/>
</dbReference>
<dbReference type="OrthoDB" id="9801330at2"/>
<evidence type="ECO:0000256" key="4">
    <source>
        <dbReference type="ARBA" id="ARBA00023274"/>
    </source>
</evidence>
<comment type="subunit">
    <text evidence="2 6">Part of the 50S ribosomal subunit.</text>
</comment>
<dbReference type="PANTHER" id="PTHR11545">
    <property type="entry name" value="RIBOSOMAL PROTEIN L13"/>
    <property type="match status" value="1"/>
</dbReference>
<comment type="caution">
    <text evidence="7">The sequence shown here is derived from an EMBL/GenBank/DDBJ whole genome shotgun (WGS) entry which is preliminary data.</text>
</comment>
<keyword evidence="8" id="KW-1185">Reference proteome</keyword>
<proteinExistence type="inferred from homology"/>